<dbReference type="GO" id="GO:0005509">
    <property type="term" value="F:calcium ion binding"/>
    <property type="evidence" value="ECO:0007669"/>
    <property type="project" value="InterPro"/>
</dbReference>
<dbReference type="PROSITE" id="PS00010">
    <property type="entry name" value="ASX_HYDROXYL"/>
    <property type="match status" value="2"/>
</dbReference>
<evidence type="ECO:0000256" key="2">
    <source>
        <dbReference type="ARBA" id="ARBA00022729"/>
    </source>
</evidence>
<reference evidence="8" key="1">
    <citation type="submission" date="2025-08" db="UniProtKB">
        <authorList>
            <consortium name="Ensembl"/>
        </authorList>
    </citation>
    <scope>IDENTIFICATION</scope>
</reference>
<dbReference type="PROSITE" id="PS50026">
    <property type="entry name" value="EGF_3"/>
    <property type="match status" value="2"/>
</dbReference>
<dbReference type="SMART" id="SM00179">
    <property type="entry name" value="EGF_CA"/>
    <property type="match status" value="2"/>
</dbReference>
<evidence type="ECO:0000256" key="6">
    <source>
        <dbReference type="PROSITE-ProRule" id="PRU00076"/>
    </source>
</evidence>
<dbReference type="SMART" id="SM00181">
    <property type="entry name" value="EGF"/>
    <property type="match status" value="2"/>
</dbReference>
<feature type="disulfide bond" evidence="6">
    <location>
        <begin position="48"/>
        <end position="57"/>
    </location>
</feature>
<dbReference type="Gene3D" id="2.10.25.10">
    <property type="entry name" value="Laminin"/>
    <property type="match status" value="2"/>
</dbReference>
<dbReference type="InterPro" id="IPR000742">
    <property type="entry name" value="EGF"/>
</dbReference>
<sequence>KKKIVFSVKSLICMHVKKRKHRLAFSAKHPCLNGGSCVDNVGGFACECRPGFQGGRCETEIDECASQPCWNGANCRDYVNSFVCECRAGFDGFLCEHNIQEFETFIQLFTHLFTVLFLELCQLVQPRALSQRGLLLADRNLLDLSFDELWTHFLSFKIDSVDQALNFRVESVFYTKCHLKNYRIFRTINRT</sequence>
<accession>A0A3Q2Z0A5</accession>
<dbReference type="Pfam" id="PF00008">
    <property type="entry name" value="EGF"/>
    <property type="match status" value="1"/>
</dbReference>
<dbReference type="FunFam" id="2.10.25.10:FF:000109">
    <property type="entry name" value="Notch homolog 4, [Drosophila]"/>
    <property type="match status" value="1"/>
</dbReference>
<evidence type="ECO:0000256" key="3">
    <source>
        <dbReference type="ARBA" id="ARBA00022737"/>
    </source>
</evidence>
<keyword evidence="1 6" id="KW-0245">EGF-like domain</keyword>
<keyword evidence="5" id="KW-0325">Glycoprotein</keyword>
<reference evidence="8" key="2">
    <citation type="submission" date="2025-09" db="UniProtKB">
        <authorList>
            <consortium name="Ensembl"/>
        </authorList>
    </citation>
    <scope>IDENTIFICATION</scope>
</reference>
<keyword evidence="4 6" id="KW-1015">Disulfide bond</keyword>
<evidence type="ECO:0000313" key="9">
    <source>
        <dbReference type="Proteomes" id="UP000264820"/>
    </source>
</evidence>
<evidence type="ECO:0000256" key="1">
    <source>
        <dbReference type="ARBA" id="ARBA00022536"/>
    </source>
</evidence>
<evidence type="ECO:0000256" key="4">
    <source>
        <dbReference type="ARBA" id="ARBA00023157"/>
    </source>
</evidence>
<keyword evidence="3" id="KW-0677">Repeat</keyword>
<dbReference type="GO" id="GO:0005112">
    <property type="term" value="F:Notch binding"/>
    <property type="evidence" value="ECO:0007669"/>
    <property type="project" value="TreeGrafter"/>
</dbReference>
<dbReference type="InterPro" id="IPR018097">
    <property type="entry name" value="EGF_Ca-bd_CS"/>
</dbReference>
<organism evidence="8 9">
    <name type="scientific">Hippocampus comes</name>
    <name type="common">Tiger tail seahorse</name>
    <dbReference type="NCBI Taxonomy" id="109280"/>
    <lineage>
        <taxon>Eukaryota</taxon>
        <taxon>Metazoa</taxon>
        <taxon>Chordata</taxon>
        <taxon>Craniata</taxon>
        <taxon>Vertebrata</taxon>
        <taxon>Euteleostomi</taxon>
        <taxon>Actinopterygii</taxon>
        <taxon>Neopterygii</taxon>
        <taxon>Teleostei</taxon>
        <taxon>Neoteleostei</taxon>
        <taxon>Acanthomorphata</taxon>
        <taxon>Syngnathiaria</taxon>
        <taxon>Syngnathiformes</taxon>
        <taxon>Syngnathoidei</taxon>
        <taxon>Syngnathidae</taxon>
        <taxon>Hippocampus</taxon>
    </lineage>
</organism>
<dbReference type="Proteomes" id="UP000264820">
    <property type="component" value="Unplaced"/>
</dbReference>
<dbReference type="PROSITE" id="PS00022">
    <property type="entry name" value="EGF_1"/>
    <property type="match status" value="2"/>
</dbReference>
<dbReference type="PROSITE" id="PS01187">
    <property type="entry name" value="EGF_CA"/>
    <property type="match status" value="1"/>
</dbReference>
<protein>
    <recommendedName>
        <fullName evidence="7">EGF-like domain-containing protein</fullName>
    </recommendedName>
</protein>
<name>A0A3Q2Z0A5_HIPCM</name>
<dbReference type="Pfam" id="PF12661">
    <property type="entry name" value="hEGF"/>
    <property type="match status" value="1"/>
</dbReference>
<dbReference type="GeneTree" id="ENSGT00940000155030"/>
<keyword evidence="2" id="KW-0732">Signal</keyword>
<dbReference type="Ensembl" id="ENSHCOT00000026165.1">
    <property type="protein sequence ID" value="ENSHCOP00000023999.1"/>
    <property type="gene ID" value="ENSHCOG00000013019.1"/>
</dbReference>
<comment type="caution">
    <text evidence="6">Lacks conserved residue(s) required for the propagation of feature annotation.</text>
</comment>
<keyword evidence="9" id="KW-1185">Reference proteome</keyword>
<dbReference type="InterPro" id="IPR001881">
    <property type="entry name" value="EGF-like_Ca-bd_dom"/>
</dbReference>
<feature type="domain" description="EGF-like" evidence="7">
    <location>
        <begin position="22"/>
        <end position="58"/>
    </location>
</feature>
<dbReference type="PROSITE" id="PS01186">
    <property type="entry name" value="EGF_2"/>
    <property type="match status" value="2"/>
</dbReference>
<dbReference type="GO" id="GO:0007219">
    <property type="term" value="P:Notch signaling pathway"/>
    <property type="evidence" value="ECO:0007669"/>
    <property type="project" value="TreeGrafter"/>
</dbReference>
<dbReference type="FunFam" id="2.10.25.10:FF:000031">
    <property type="entry name" value="neurogenic locus notch homolog protein 3"/>
    <property type="match status" value="1"/>
</dbReference>
<proteinExistence type="predicted"/>
<dbReference type="InterPro" id="IPR000152">
    <property type="entry name" value="EGF-type_Asp/Asn_hydroxyl_site"/>
</dbReference>
<dbReference type="SUPFAM" id="SSF57196">
    <property type="entry name" value="EGF/Laminin"/>
    <property type="match status" value="2"/>
</dbReference>
<feature type="disulfide bond" evidence="6">
    <location>
        <begin position="86"/>
        <end position="95"/>
    </location>
</feature>
<dbReference type="CDD" id="cd00054">
    <property type="entry name" value="EGF_CA"/>
    <property type="match status" value="2"/>
</dbReference>
<dbReference type="InterPro" id="IPR013032">
    <property type="entry name" value="EGF-like_CS"/>
</dbReference>
<evidence type="ECO:0000259" key="7">
    <source>
        <dbReference type="PROSITE" id="PS50026"/>
    </source>
</evidence>
<feature type="domain" description="EGF-like" evidence="7">
    <location>
        <begin position="60"/>
        <end position="96"/>
    </location>
</feature>
<evidence type="ECO:0000256" key="5">
    <source>
        <dbReference type="ARBA" id="ARBA00023180"/>
    </source>
</evidence>
<dbReference type="PANTHER" id="PTHR12916">
    <property type="entry name" value="CYTOCHROME C OXIDASE POLYPEPTIDE VIC-2"/>
    <property type="match status" value="1"/>
</dbReference>
<dbReference type="AlphaFoldDB" id="A0A3Q2Z0A5"/>
<dbReference type="PANTHER" id="PTHR12916:SF10">
    <property type="entry name" value="NEUROGENIC LOCUS NOTCH HOMOLOG PROTEIN 2 PRECURSOR"/>
    <property type="match status" value="1"/>
</dbReference>
<evidence type="ECO:0000313" key="8">
    <source>
        <dbReference type="Ensembl" id="ENSHCOP00000023999.1"/>
    </source>
</evidence>